<name>A0ABD1B492_CARAN</name>
<keyword evidence="3" id="KW-1185">Reference proteome</keyword>
<feature type="compositionally biased region" description="Basic and acidic residues" evidence="1">
    <location>
        <begin position="399"/>
        <end position="411"/>
    </location>
</feature>
<accession>A0ABD1B492</accession>
<feature type="compositionally biased region" description="Basic residues" evidence="1">
    <location>
        <begin position="521"/>
        <end position="534"/>
    </location>
</feature>
<evidence type="ECO:0000256" key="1">
    <source>
        <dbReference type="SAM" id="MobiDB-lite"/>
    </source>
</evidence>
<dbReference type="EMBL" id="JBANAX010000332">
    <property type="protein sequence ID" value="KAL1213798.1"/>
    <property type="molecule type" value="Genomic_DNA"/>
</dbReference>
<dbReference type="Proteomes" id="UP001558713">
    <property type="component" value="Unassembled WGS sequence"/>
</dbReference>
<sequence>MQEESLWSSFPVYDVDTVLPNRYGPYSAFSLLYCDLYLRDFKKSLKHTMLDQESVFEDQIHELHRLYRRQKALMMEMEETNNLCCQTQHFLPDSGIHWMDSCISTSKASVFPPEEAAFSKINEARISGDDIDKCEEKVMDLELPSYEYLDIGEEEEEEEEGSKNGEVLNFPKDQSPIKMSLESVVQPENLQLLTGLARSKSIVDLNERVKIEQHSDYEFNPFLDPAQTRSERAEPEAQELQIATKSQAENGIELNMSPLSPEEEVTIIKSIESEQPREFVSVSLLGKHGSVPFRSIVQALPSSRTISLFNKRWSGPMKKAKRGANVEIFTRSKARKGSNLDSNFGVHKDDNHSLSTSSYIPESHHNQKYSEKRSLSSLLEMKSGRSWTKTGKRRRRKQRIEESGKVMREISRSNSKTRGSFLVSEKEEQEKSAAEALVDMSSSDSARKSSIKTSDCVTPLLWFAKIASSVVTHSETAPFSIPPYVTRFHFNYQMDYFEAMTLQLTEEQRTSTSVSIIVHPKNKRTPRSKGKRQQLHKDGHSEYLPSQSSFAGNEASQDLQKIGRLIEASETNDTHSSYKSLMENMRFDWGTIRKRRRGIRSPAANTKTCRAFLQVPFSGS</sequence>
<proteinExistence type="predicted"/>
<evidence type="ECO:0000313" key="3">
    <source>
        <dbReference type="Proteomes" id="UP001558713"/>
    </source>
</evidence>
<protein>
    <submittedName>
        <fullName evidence="2">Uncharacterized protein</fullName>
    </submittedName>
</protein>
<reference evidence="2 3" key="1">
    <citation type="submission" date="2024-04" db="EMBL/GenBank/DDBJ databases">
        <title>Genome assembly C_amara_ONT_v2.</title>
        <authorList>
            <person name="Yant L."/>
            <person name="Moore C."/>
            <person name="Slenker M."/>
        </authorList>
    </citation>
    <scope>NUCLEOTIDE SEQUENCE [LARGE SCALE GENOMIC DNA]</scope>
    <source>
        <tissue evidence="2">Leaf</tissue>
    </source>
</reference>
<feature type="region of interest" description="Disordered" evidence="1">
    <location>
        <begin position="521"/>
        <end position="552"/>
    </location>
</feature>
<feature type="region of interest" description="Disordered" evidence="1">
    <location>
        <begin position="337"/>
        <end position="427"/>
    </location>
</feature>
<evidence type="ECO:0000313" key="2">
    <source>
        <dbReference type="EMBL" id="KAL1213798.1"/>
    </source>
</evidence>
<dbReference type="PANTHER" id="PTHR33167">
    <property type="entry name" value="TRANSCRIPTION FACTOR, PUTATIVE (DUF863)-RELATED"/>
    <property type="match status" value="1"/>
</dbReference>
<organism evidence="2 3">
    <name type="scientific">Cardamine amara subsp. amara</name>
    <dbReference type="NCBI Taxonomy" id="228776"/>
    <lineage>
        <taxon>Eukaryota</taxon>
        <taxon>Viridiplantae</taxon>
        <taxon>Streptophyta</taxon>
        <taxon>Embryophyta</taxon>
        <taxon>Tracheophyta</taxon>
        <taxon>Spermatophyta</taxon>
        <taxon>Magnoliopsida</taxon>
        <taxon>eudicotyledons</taxon>
        <taxon>Gunneridae</taxon>
        <taxon>Pentapetalae</taxon>
        <taxon>rosids</taxon>
        <taxon>malvids</taxon>
        <taxon>Brassicales</taxon>
        <taxon>Brassicaceae</taxon>
        <taxon>Cardamineae</taxon>
        <taxon>Cardamine</taxon>
    </lineage>
</organism>
<dbReference type="AlphaFoldDB" id="A0ABD1B492"/>
<gene>
    <name evidence="2" type="ORF">V5N11_009976</name>
</gene>
<feature type="compositionally biased region" description="Basic and acidic residues" evidence="1">
    <location>
        <begin position="362"/>
        <end position="374"/>
    </location>
</feature>
<dbReference type="PANTHER" id="PTHR33167:SF18">
    <property type="entry name" value="GB|AAF67766.1"/>
    <property type="match status" value="1"/>
</dbReference>
<comment type="caution">
    <text evidence="2">The sequence shown here is derived from an EMBL/GenBank/DDBJ whole genome shotgun (WGS) entry which is preliminary data.</text>
</comment>